<reference evidence="1 2" key="1">
    <citation type="submission" date="2019-08" db="EMBL/GenBank/DDBJ databases">
        <title>Whole genome of Aphis craccivora.</title>
        <authorList>
            <person name="Voronova N.V."/>
            <person name="Shulinski R.S."/>
            <person name="Bandarenka Y.V."/>
            <person name="Zhorov D.G."/>
            <person name="Warner D."/>
        </authorList>
    </citation>
    <scope>NUCLEOTIDE SEQUENCE [LARGE SCALE GENOMIC DNA]</scope>
    <source>
        <strain evidence="1">180601</strain>
        <tissue evidence="1">Whole Body</tissue>
    </source>
</reference>
<protein>
    <submittedName>
        <fullName evidence="1">Uncharacterized protein</fullName>
    </submittedName>
</protein>
<comment type="caution">
    <text evidence="1">The sequence shown here is derived from an EMBL/GenBank/DDBJ whole genome shotgun (WGS) entry which is preliminary data.</text>
</comment>
<keyword evidence="2" id="KW-1185">Reference proteome</keyword>
<organism evidence="1 2">
    <name type="scientific">Aphis craccivora</name>
    <name type="common">Cowpea aphid</name>
    <dbReference type="NCBI Taxonomy" id="307492"/>
    <lineage>
        <taxon>Eukaryota</taxon>
        <taxon>Metazoa</taxon>
        <taxon>Ecdysozoa</taxon>
        <taxon>Arthropoda</taxon>
        <taxon>Hexapoda</taxon>
        <taxon>Insecta</taxon>
        <taxon>Pterygota</taxon>
        <taxon>Neoptera</taxon>
        <taxon>Paraneoptera</taxon>
        <taxon>Hemiptera</taxon>
        <taxon>Sternorrhyncha</taxon>
        <taxon>Aphidomorpha</taxon>
        <taxon>Aphidoidea</taxon>
        <taxon>Aphididae</taxon>
        <taxon>Aphidini</taxon>
        <taxon>Aphis</taxon>
        <taxon>Aphis</taxon>
    </lineage>
</organism>
<accession>A0A6G0VVS1</accession>
<dbReference type="EMBL" id="VUJU01011339">
    <property type="protein sequence ID" value="KAF0711238.1"/>
    <property type="molecule type" value="Genomic_DNA"/>
</dbReference>
<evidence type="ECO:0000313" key="2">
    <source>
        <dbReference type="Proteomes" id="UP000478052"/>
    </source>
</evidence>
<sequence>MSQFNIFTFLEILIKSVQTDVYITINSRIKNIPNACKS</sequence>
<dbReference type="AlphaFoldDB" id="A0A6G0VVS1"/>
<evidence type="ECO:0000313" key="1">
    <source>
        <dbReference type="EMBL" id="KAF0711238.1"/>
    </source>
</evidence>
<name>A0A6G0VVS1_APHCR</name>
<proteinExistence type="predicted"/>
<dbReference type="Proteomes" id="UP000478052">
    <property type="component" value="Unassembled WGS sequence"/>
</dbReference>
<gene>
    <name evidence="1" type="ORF">FWK35_00032612</name>
</gene>